<feature type="non-terminal residue" evidence="1">
    <location>
        <position position="234"/>
    </location>
</feature>
<evidence type="ECO:0000313" key="1">
    <source>
        <dbReference type="EMBL" id="SVD81876.1"/>
    </source>
</evidence>
<dbReference type="AlphaFoldDB" id="A0A382YEZ4"/>
<feature type="non-terminal residue" evidence="1">
    <location>
        <position position="1"/>
    </location>
</feature>
<dbReference type="InterPro" id="IPR016024">
    <property type="entry name" value="ARM-type_fold"/>
</dbReference>
<protein>
    <submittedName>
        <fullName evidence="1">Uncharacterized protein</fullName>
    </submittedName>
</protein>
<name>A0A382YEZ4_9ZZZZ</name>
<sequence>VTSKDIEKEIEELQTSRDYTALMELAQFDEEEMTRNMALFAIGKLSHDENDEAVIDRTVEFLSQAIHQDLFPTVFGEIESFWPFGYYEDGTFSMAAAQLAFLPLWNEKFKTKNVNDILFSIAKENNSQSVQLSCATALLIPEDKRGLEFFERNLNSLEQDQDYRYRTHCLFAIGWFWNEFFPDDSASLEKRTQLVIKGMTPIVEYGMASLGWQTEIQWAGAISLGWMGDRRVFP</sequence>
<dbReference type="SUPFAM" id="SSF48371">
    <property type="entry name" value="ARM repeat"/>
    <property type="match status" value="1"/>
</dbReference>
<gene>
    <name evidence="1" type="ORF">METZ01_LOCUS434730</name>
</gene>
<dbReference type="EMBL" id="UINC01175316">
    <property type="protein sequence ID" value="SVD81876.1"/>
    <property type="molecule type" value="Genomic_DNA"/>
</dbReference>
<accession>A0A382YEZ4</accession>
<proteinExistence type="predicted"/>
<reference evidence="1" key="1">
    <citation type="submission" date="2018-05" db="EMBL/GenBank/DDBJ databases">
        <authorList>
            <person name="Lanie J.A."/>
            <person name="Ng W.-L."/>
            <person name="Kazmierczak K.M."/>
            <person name="Andrzejewski T.M."/>
            <person name="Davidsen T.M."/>
            <person name="Wayne K.J."/>
            <person name="Tettelin H."/>
            <person name="Glass J.I."/>
            <person name="Rusch D."/>
            <person name="Podicherti R."/>
            <person name="Tsui H.-C.T."/>
            <person name="Winkler M.E."/>
        </authorList>
    </citation>
    <scope>NUCLEOTIDE SEQUENCE</scope>
</reference>
<organism evidence="1">
    <name type="scientific">marine metagenome</name>
    <dbReference type="NCBI Taxonomy" id="408172"/>
    <lineage>
        <taxon>unclassified sequences</taxon>
        <taxon>metagenomes</taxon>
        <taxon>ecological metagenomes</taxon>
    </lineage>
</organism>